<proteinExistence type="predicted"/>
<evidence type="ECO:0000313" key="3">
    <source>
        <dbReference type="Proteomes" id="UP000001300"/>
    </source>
</evidence>
<organism evidence="2 3">
    <name type="scientific">Yarrowia lipolytica (strain CLIB 122 / E 150)</name>
    <name type="common">Yeast</name>
    <name type="synonym">Candida lipolytica</name>
    <dbReference type="NCBI Taxonomy" id="284591"/>
    <lineage>
        <taxon>Eukaryota</taxon>
        <taxon>Fungi</taxon>
        <taxon>Dikarya</taxon>
        <taxon>Ascomycota</taxon>
        <taxon>Saccharomycotina</taxon>
        <taxon>Dipodascomycetes</taxon>
        <taxon>Dipodascales</taxon>
        <taxon>Dipodascales incertae sedis</taxon>
        <taxon>Yarrowia</taxon>
    </lineage>
</organism>
<accession>Q6C213</accession>
<dbReference type="VEuPathDB" id="FungiDB:YALI0_F11715g"/>
<dbReference type="AlphaFoldDB" id="Q6C213"/>
<dbReference type="HOGENOM" id="CLU_2924478_0_0_1"/>
<dbReference type="Proteomes" id="UP000001300">
    <property type="component" value="Chromosome F"/>
</dbReference>
<feature type="region of interest" description="Disordered" evidence="1">
    <location>
        <begin position="1"/>
        <end position="61"/>
    </location>
</feature>
<sequence length="61" mass="6748">MLQNMSEPTKTMRVSPRITEPDKQNNVESLEPVPTDPGQELSAFPLSPSRTGTRVSSSQYV</sequence>
<gene>
    <name evidence="2" type="ORF">YALI0_F11715g</name>
</gene>
<evidence type="ECO:0000256" key="1">
    <source>
        <dbReference type="SAM" id="MobiDB-lite"/>
    </source>
</evidence>
<dbReference type="EMBL" id="CR382132">
    <property type="protein sequence ID" value="CAG78106.2"/>
    <property type="molecule type" value="Genomic_DNA"/>
</dbReference>
<feature type="compositionally biased region" description="Polar residues" evidence="1">
    <location>
        <begin position="48"/>
        <end position="61"/>
    </location>
</feature>
<name>Q6C213_YARLI</name>
<protein>
    <submittedName>
        <fullName evidence="2">YALI0F11715p</fullName>
    </submittedName>
</protein>
<dbReference type="InParanoid" id="Q6C213"/>
<keyword evidence="3" id="KW-1185">Reference proteome</keyword>
<reference evidence="2 3" key="1">
    <citation type="journal article" date="2004" name="Nature">
        <title>Genome evolution in yeasts.</title>
        <authorList>
            <consortium name="Genolevures"/>
            <person name="Dujon B."/>
            <person name="Sherman D."/>
            <person name="Fischer G."/>
            <person name="Durrens P."/>
            <person name="Casaregola S."/>
            <person name="Lafontaine I."/>
            <person name="de Montigny J."/>
            <person name="Marck C."/>
            <person name="Neuveglise C."/>
            <person name="Talla E."/>
            <person name="Goffard N."/>
            <person name="Frangeul L."/>
            <person name="Aigle M."/>
            <person name="Anthouard V."/>
            <person name="Babour A."/>
            <person name="Barbe V."/>
            <person name="Barnay S."/>
            <person name="Blanchin S."/>
            <person name="Beckerich J.M."/>
            <person name="Beyne E."/>
            <person name="Bleykasten C."/>
            <person name="Boisrame A."/>
            <person name="Boyer J."/>
            <person name="Cattolico L."/>
            <person name="Confanioleri F."/>
            <person name="de Daruvar A."/>
            <person name="Despons L."/>
            <person name="Fabre E."/>
            <person name="Fairhead C."/>
            <person name="Ferry-Dumazet H."/>
            <person name="Groppi A."/>
            <person name="Hantraye F."/>
            <person name="Hennequin C."/>
            <person name="Jauniaux N."/>
            <person name="Joyet P."/>
            <person name="Kachouri R."/>
            <person name="Kerrest A."/>
            <person name="Koszul R."/>
            <person name="Lemaire M."/>
            <person name="Lesur I."/>
            <person name="Ma L."/>
            <person name="Muller H."/>
            <person name="Nicaud J.M."/>
            <person name="Nikolski M."/>
            <person name="Oztas S."/>
            <person name="Ozier-Kalogeropoulos O."/>
            <person name="Pellenz S."/>
            <person name="Potier S."/>
            <person name="Richard G.F."/>
            <person name="Straub M.L."/>
            <person name="Suleau A."/>
            <person name="Swennene D."/>
            <person name="Tekaia F."/>
            <person name="Wesolowski-Louvel M."/>
            <person name="Westhof E."/>
            <person name="Wirth B."/>
            <person name="Zeniou-Meyer M."/>
            <person name="Zivanovic I."/>
            <person name="Bolotin-Fukuhara M."/>
            <person name="Thierry A."/>
            <person name="Bouchier C."/>
            <person name="Caudron B."/>
            <person name="Scarpelli C."/>
            <person name="Gaillardin C."/>
            <person name="Weissenbach J."/>
            <person name="Wincker P."/>
            <person name="Souciet J.L."/>
        </authorList>
    </citation>
    <scope>NUCLEOTIDE SEQUENCE [LARGE SCALE GENOMIC DNA]</scope>
    <source>
        <strain evidence="3">CLIB 122 / E 150</strain>
    </source>
</reference>
<evidence type="ECO:0000313" key="2">
    <source>
        <dbReference type="EMBL" id="CAG78106.2"/>
    </source>
</evidence>